<organism evidence="1 2">
    <name type="scientific">Streptococcus troglodytae</name>
    <dbReference type="NCBI Taxonomy" id="1111760"/>
    <lineage>
        <taxon>Bacteria</taxon>
        <taxon>Bacillati</taxon>
        <taxon>Bacillota</taxon>
        <taxon>Bacilli</taxon>
        <taxon>Lactobacillales</taxon>
        <taxon>Streptococcaceae</taxon>
        <taxon>Streptococcus</taxon>
    </lineage>
</organism>
<dbReference type="Proteomes" id="UP000217758">
    <property type="component" value="Chromosome"/>
</dbReference>
<name>A0A1L7LJC9_9STRE</name>
<protein>
    <submittedName>
        <fullName evidence="1">Uncharacterized protein</fullName>
    </submittedName>
</protein>
<dbReference type="EMBL" id="AP014612">
    <property type="protein sequence ID" value="BAQ24142.1"/>
    <property type="molecule type" value="Genomic_DNA"/>
</dbReference>
<accession>A0A1L7LJC9</accession>
<sequence length="189" mass="22542">MSINKPKSFEDFFYSKNNTIKNVEEVSDYADKHNNSIEPYDNYMFCPECHVAKLSFVHKTLQKRAFLRKIPSTDHGRKCSYRYDYASKKTTIEYFTQLQNYQVKDKIDSMMRLLFKSHNSEDELSNFTGKRSTDFEDNPMTITNVSKDNKVLKSLRRKRFSVWFDKADINNLYVFYGKVKLKVIKKEKK</sequence>
<dbReference type="RefSeq" id="WP_223213979.1">
    <property type="nucleotide sequence ID" value="NZ_AP014612.1"/>
</dbReference>
<evidence type="ECO:0000313" key="2">
    <source>
        <dbReference type="Proteomes" id="UP000217758"/>
    </source>
</evidence>
<gene>
    <name evidence="1" type="ORF">SRT_08810</name>
</gene>
<reference evidence="1 2" key="1">
    <citation type="journal article" date="2016" name="Microbiol. Immunol.">
        <title>Complete genome sequence of Streptococcus troglodytae TKU31 isolated from the oral cavity of a chimpanzee (Pan troglodytes).</title>
        <authorList>
            <person name="Okamoto M."/>
            <person name="Naito M."/>
            <person name="Miyanohara M."/>
            <person name="Imai S."/>
            <person name="Nomura Y."/>
            <person name="Saito W."/>
            <person name="Momoi Y."/>
            <person name="Takada K."/>
            <person name="Miyabe-Nishiwaki T."/>
            <person name="Tomonaga M."/>
            <person name="Hanada N."/>
        </authorList>
    </citation>
    <scope>NUCLEOTIDE SEQUENCE [LARGE SCALE GENOMIC DNA]</scope>
    <source>
        <strain evidence="2">TKU 31</strain>
    </source>
</reference>
<evidence type="ECO:0000313" key="1">
    <source>
        <dbReference type="EMBL" id="BAQ24142.1"/>
    </source>
</evidence>
<dbReference type="AlphaFoldDB" id="A0A1L7LJC9"/>
<proteinExistence type="predicted"/>
<keyword evidence="2" id="KW-1185">Reference proteome</keyword>
<dbReference type="KEGG" id="strg:SRT_08810"/>